<sequence length="58" mass="6379">MSPTTCRNAQRSQDTRQGERSLPSPESEKMSAGALPSAKNEPVENQQSSSHRSSTRDF</sequence>
<gene>
    <name evidence="2" type="primary">BnaC08g44260D</name>
    <name evidence="2" type="ORF">GSBRNA2T00031808001</name>
</gene>
<evidence type="ECO:0000313" key="2">
    <source>
        <dbReference type="EMBL" id="CDY10025.1"/>
    </source>
</evidence>
<accession>A0A078F6E8</accession>
<evidence type="ECO:0000313" key="3">
    <source>
        <dbReference type="Proteomes" id="UP000028999"/>
    </source>
</evidence>
<protein>
    <submittedName>
        <fullName evidence="2">BnaC08g44260D protein</fullName>
    </submittedName>
</protein>
<feature type="region of interest" description="Disordered" evidence="1">
    <location>
        <begin position="1"/>
        <end position="58"/>
    </location>
</feature>
<feature type="compositionally biased region" description="Polar residues" evidence="1">
    <location>
        <begin position="43"/>
        <end position="52"/>
    </location>
</feature>
<dbReference type="Gramene" id="CDY10025">
    <property type="protein sequence ID" value="CDY10025"/>
    <property type="gene ID" value="GSBRNA2T00031808001"/>
</dbReference>
<evidence type="ECO:0000256" key="1">
    <source>
        <dbReference type="SAM" id="MobiDB-lite"/>
    </source>
</evidence>
<dbReference type="EMBL" id="LK032000">
    <property type="protein sequence ID" value="CDY10025.1"/>
    <property type="molecule type" value="Genomic_DNA"/>
</dbReference>
<proteinExistence type="predicted"/>
<feature type="compositionally biased region" description="Polar residues" evidence="1">
    <location>
        <begin position="1"/>
        <end position="12"/>
    </location>
</feature>
<keyword evidence="3" id="KW-1185">Reference proteome</keyword>
<reference evidence="2 3" key="1">
    <citation type="journal article" date="2014" name="Science">
        <title>Plant genetics. Early allopolyploid evolution in the post-Neolithic Brassica napus oilseed genome.</title>
        <authorList>
            <person name="Chalhoub B."/>
            <person name="Denoeud F."/>
            <person name="Liu S."/>
            <person name="Parkin I.A."/>
            <person name="Tang H."/>
            <person name="Wang X."/>
            <person name="Chiquet J."/>
            <person name="Belcram H."/>
            <person name="Tong C."/>
            <person name="Samans B."/>
            <person name="Correa M."/>
            <person name="Da Silva C."/>
            <person name="Just J."/>
            <person name="Falentin C."/>
            <person name="Koh C.S."/>
            <person name="Le Clainche I."/>
            <person name="Bernard M."/>
            <person name="Bento P."/>
            <person name="Noel B."/>
            <person name="Labadie K."/>
            <person name="Alberti A."/>
            <person name="Charles M."/>
            <person name="Arnaud D."/>
            <person name="Guo H."/>
            <person name="Daviaud C."/>
            <person name="Alamery S."/>
            <person name="Jabbari K."/>
            <person name="Zhao M."/>
            <person name="Edger P.P."/>
            <person name="Chelaifa H."/>
            <person name="Tack D."/>
            <person name="Lassalle G."/>
            <person name="Mestiri I."/>
            <person name="Schnel N."/>
            <person name="Le Paslier M.C."/>
            <person name="Fan G."/>
            <person name="Renault V."/>
            <person name="Bayer P.E."/>
            <person name="Golicz A.A."/>
            <person name="Manoli S."/>
            <person name="Lee T.H."/>
            <person name="Thi V.H."/>
            <person name="Chalabi S."/>
            <person name="Hu Q."/>
            <person name="Fan C."/>
            <person name="Tollenaere R."/>
            <person name="Lu Y."/>
            <person name="Battail C."/>
            <person name="Shen J."/>
            <person name="Sidebottom C.H."/>
            <person name="Wang X."/>
            <person name="Canaguier A."/>
            <person name="Chauveau A."/>
            <person name="Berard A."/>
            <person name="Deniot G."/>
            <person name="Guan M."/>
            <person name="Liu Z."/>
            <person name="Sun F."/>
            <person name="Lim Y.P."/>
            <person name="Lyons E."/>
            <person name="Town C.D."/>
            <person name="Bancroft I."/>
            <person name="Wang X."/>
            <person name="Meng J."/>
            <person name="Ma J."/>
            <person name="Pires J.C."/>
            <person name="King G.J."/>
            <person name="Brunel D."/>
            <person name="Delourme R."/>
            <person name="Renard M."/>
            <person name="Aury J.M."/>
            <person name="Adams K.L."/>
            <person name="Batley J."/>
            <person name="Snowdon R.J."/>
            <person name="Tost J."/>
            <person name="Edwards D."/>
            <person name="Zhou Y."/>
            <person name="Hua W."/>
            <person name="Sharpe A.G."/>
            <person name="Paterson A.H."/>
            <person name="Guan C."/>
            <person name="Wincker P."/>
        </authorList>
    </citation>
    <scope>NUCLEOTIDE SEQUENCE [LARGE SCALE GENOMIC DNA]</scope>
    <source>
        <strain evidence="3">cv. Darmor-bzh</strain>
    </source>
</reference>
<name>A0A078F6E8_BRANA</name>
<organism evidence="2 3">
    <name type="scientific">Brassica napus</name>
    <name type="common">Rape</name>
    <dbReference type="NCBI Taxonomy" id="3708"/>
    <lineage>
        <taxon>Eukaryota</taxon>
        <taxon>Viridiplantae</taxon>
        <taxon>Streptophyta</taxon>
        <taxon>Embryophyta</taxon>
        <taxon>Tracheophyta</taxon>
        <taxon>Spermatophyta</taxon>
        <taxon>Magnoliopsida</taxon>
        <taxon>eudicotyledons</taxon>
        <taxon>Gunneridae</taxon>
        <taxon>Pentapetalae</taxon>
        <taxon>rosids</taxon>
        <taxon>malvids</taxon>
        <taxon>Brassicales</taxon>
        <taxon>Brassicaceae</taxon>
        <taxon>Brassiceae</taxon>
        <taxon>Brassica</taxon>
    </lineage>
</organism>
<dbReference type="Proteomes" id="UP000028999">
    <property type="component" value="Unassembled WGS sequence"/>
</dbReference>
<dbReference type="AlphaFoldDB" id="A0A078F6E8"/>
<dbReference type="PaxDb" id="3708-A0A078F6E8"/>